<dbReference type="Gene3D" id="2.130.10.10">
    <property type="entry name" value="YVTN repeat-like/Quinoprotein amine dehydrogenase"/>
    <property type="match status" value="1"/>
</dbReference>
<evidence type="ECO:0000256" key="2">
    <source>
        <dbReference type="ARBA" id="ARBA00022574"/>
    </source>
</evidence>
<dbReference type="eggNOG" id="KOG1272">
    <property type="taxonomic scope" value="Eukaryota"/>
</dbReference>
<dbReference type="AlphaFoldDB" id="A9US21"/>
<proteinExistence type="predicted"/>
<dbReference type="FunCoup" id="A9US21">
    <property type="interactions" value="1041"/>
</dbReference>
<dbReference type="PROSITE" id="PS00678">
    <property type="entry name" value="WD_REPEATS_1"/>
    <property type="match status" value="1"/>
</dbReference>
<gene>
    <name evidence="8" type="ORF">MONBRDRAFT_17530</name>
</gene>
<evidence type="ECO:0000256" key="3">
    <source>
        <dbReference type="ARBA" id="ARBA00022737"/>
    </source>
</evidence>
<dbReference type="InterPro" id="IPR036322">
    <property type="entry name" value="WD40_repeat_dom_sf"/>
</dbReference>
<name>A9US21_MONBE</name>
<dbReference type="Pfam" id="PF08149">
    <property type="entry name" value="BING4CT"/>
    <property type="match status" value="1"/>
</dbReference>
<feature type="domain" description="BING4 C-terminal" evidence="7">
    <location>
        <begin position="316"/>
        <end position="395"/>
    </location>
</feature>
<dbReference type="SMART" id="SM01033">
    <property type="entry name" value="BING4CT"/>
    <property type="match status" value="1"/>
</dbReference>
<keyword evidence="9" id="KW-1185">Reference proteome</keyword>
<dbReference type="Pfam" id="PF00400">
    <property type="entry name" value="WD40"/>
    <property type="match status" value="1"/>
</dbReference>
<dbReference type="KEGG" id="mbr:MONBRDRAFT_17530"/>
<evidence type="ECO:0000313" key="8">
    <source>
        <dbReference type="EMBL" id="EDQ92027.1"/>
    </source>
</evidence>
<dbReference type="RefSeq" id="XP_001743313.1">
    <property type="nucleotide sequence ID" value="XM_001743261.1"/>
</dbReference>
<dbReference type="PANTHER" id="PTHR14085:SF3">
    <property type="entry name" value="WD REPEAT-CONTAINING PROTEIN 46"/>
    <property type="match status" value="1"/>
</dbReference>
<keyword evidence="4" id="KW-0539">Nucleus</keyword>
<dbReference type="PROSITE" id="PS50294">
    <property type="entry name" value="WD_REPEATS_REGION"/>
    <property type="match status" value="1"/>
</dbReference>
<feature type="compositionally biased region" description="Low complexity" evidence="6">
    <location>
        <begin position="462"/>
        <end position="475"/>
    </location>
</feature>
<feature type="region of interest" description="Disordered" evidence="6">
    <location>
        <begin position="405"/>
        <end position="475"/>
    </location>
</feature>
<keyword evidence="3" id="KW-0677">Repeat</keyword>
<feature type="repeat" description="WD" evidence="5">
    <location>
        <begin position="236"/>
        <end position="267"/>
    </location>
</feature>
<dbReference type="InterPro" id="IPR001680">
    <property type="entry name" value="WD40_rpt"/>
</dbReference>
<dbReference type="PANTHER" id="PTHR14085">
    <property type="entry name" value="WD-REPEAT PROTEIN BING4"/>
    <property type="match status" value="1"/>
</dbReference>
<feature type="compositionally biased region" description="Basic and acidic residues" evidence="6">
    <location>
        <begin position="446"/>
        <end position="461"/>
    </location>
</feature>
<accession>A9US21</accession>
<feature type="compositionally biased region" description="Basic residues" evidence="6">
    <location>
        <begin position="423"/>
        <end position="439"/>
    </location>
</feature>
<comment type="subcellular location">
    <subcellularLocation>
        <location evidence="1">Nucleus</location>
        <location evidence="1">Nucleolus</location>
    </subcellularLocation>
</comment>
<keyword evidence="2 5" id="KW-0853">WD repeat</keyword>
<evidence type="ECO:0000256" key="4">
    <source>
        <dbReference type="ARBA" id="ARBA00023242"/>
    </source>
</evidence>
<dbReference type="InParanoid" id="A9US21"/>
<evidence type="ECO:0000259" key="7">
    <source>
        <dbReference type="SMART" id="SM01033"/>
    </source>
</evidence>
<dbReference type="OMA" id="EFLPYHW"/>
<dbReference type="InterPro" id="IPR040315">
    <property type="entry name" value="WDR46/Utp7"/>
</dbReference>
<organism evidence="8 9">
    <name type="scientific">Monosiga brevicollis</name>
    <name type="common">Choanoflagellate</name>
    <dbReference type="NCBI Taxonomy" id="81824"/>
    <lineage>
        <taxon>Eukaryota</taxon>
        <taxon>Choanoflagellata</taxon>
        <taxon>Craspedida</taxon>
        <taxon>Salpingoecidae</taxon>
        <taxon>Monosiga</taxon>
    </lineage>
</organism>
<dbReference type="Proteomes" id="UP000001357">
    <property type="component" value="Unassembled WGS sequence"/>
</dbReference>
<reference evidence="8 9" key="1">
    <citation type="journal article" date="2008" name="Nature">
        <title>The genome of the choanoflagellate Monosiga brevicollis and the origin of metazoans.</title>
        <authorList>
            <consortium name="JGI Sequencing"/>
            <person name="King N."/>
            <person name="Westbrook M.J."/>
            <person name="Young S.L."/>
            <person name="Kuo A."/>
            <person name="Abedin M."/>
            <person name="Chapman J."/>
            <person name="Fairclough S."/>
            <person name="Hellsten U."/>
            <person name="Isogai Y."/>
            <person name="Letunic I."/>
            <person name="Marr M."/>
            <person name="Pincus D."/>
            <person name="Putnam N."/>
            <person name="Rokas A."/>
            <person name="Wright K.J."/>
            <person name="Zuzow R."/>
            <person name="Dirks W."/>
            <person name="Good M."/>
            <person name="Goodstein D."/>
            <person name="Lemons D."/>
            <person name="Li W."/>
            <person name="Lyons J.B."/>
            <person name="Morris A."/>
            <person name="Nichols S."/>
            <person name="Richter D.J."/>
            <person name="Salamov A."/>
            <person name="Bork P."/>
            <person name="Lim W.A."/>
            <person name="Manning G."/>
            <person name="Miller W.T."/>
            <person name="McGinnis W."/>
            <person name="Shapiro H."/>
            <person name="Tjian R."/>
            <person name="Grigoriev I.V."/>
            <person name="Rokhsar D."/>
        </authorList>
    </citation>
    <scope>NUCLEOTIDE SEQUENCE [LARGE SCALE GENOMIC DNA]</scope>
    <source>
        <strain evidence="9">MX1 / ATCC 50154</strain>
    </source>
</reference>
<dbReference type="SUPFAM" id="SSF50978">
    <property type="entry name" value="WD40 repeat-like"/>
    <property type="match status" value="1"/>
</dbReference>
<evidence type="ECO:0000256" key="6">
    <source>
        <dbReference type="SAM" id="MobiDB-lite"/>
    </source>
</evidence>
<dbReference type="PROSITE" id="PS50082">
    <property type="entry name" value="WD_REPEATS_2"/>
    <property type="match status" value="1"/>
</dbReference>
<protein>
    <recommendedName>
        <fullName evidence="7">BING4 C-terminal domain-containing protein</fullName>
    </recommendedName>
</protein>
<dbReference type="InterPro" id="IPR015943">
    <property type="entry name" value="WD40/YVTN_repeat-like_dom_sf"/>
</dbReference>
<dbReference type="InterPro" id="IPR019775">
    <property type="entry name" value="WD40_repeat_CS"/>
</dbReference>
<dbReference type="EMBL" id="CH991544">
    <property type="protein sequence ID" value="EDQ92027.1"/>
    <property type="molecule type" value="Genomic_DNA"/>
</dbReference>
<dbReference type="GeneID" id="5888706"/>
<dbReference type="GO" id="GO:0000462">
    <property type="term" value="P:maturation of SSU-rRNA from tricistronic rRNA transcript (SSU-rRNA, 5.8S rRNA, LSU-rRNA)"/>
    <property type="evidence" value="ECO:0000318"/>
    <property type="project" value="GO_Central"/>
</dbReference>
<dbReference type="GO" id="GO:0005730">
    <property type="term" value="C:nucleolus"/>
    <property type="evidence" value="ECO:0000318"/>
    <property type="project" value="GO_Central"/>
</dbReference>
<dbReference type="GO" id="GO:0032040">
    <property type="term" value="C:small-subunit processome"/>
    <property type="evidence" value="ECO:0000318"/>
    <property type="project" value="GO_Central"/>
</dbReference>
<dbReference type="STRING" id="81824.A9US21"/>
<sequence length="475" mass="53008">MSNKKAKNQLSKAAQRAKQNARAAAKAEILLPEQAGFLEAEGLERTYKFTQSAISEAVDETSAHKIFSLNLNTFGPYALRYSNNGRHLLLGGRKGHIGSFDWQTGGLRCEMQLQETVRDVQFLHNETMFAVAQKRHVYLYNSRGEEINYLDKHIDPLRLEFLPYHFLLVSSSNSGLLRYHDVSVGSLVTQLKTKLGPCHVMRQNRWNAVMHCGHTNGTVTLWTPNMSTPVVKQLCHKGAVAALTVEPTGHYMATAGADCMLKIWDIRKFKDEPVFSTRLPTAPSDLDYSQRGLLGVSFGSSAQVWSTPHKTPATMPYMTHNTPGSPIHQLRFCPYEDVLGIGHAKGFASILVPGAGEPNFDSLEANPYQTGKQRSESEVKQLLDKIPHHLIALDPHAILELDKRSHEQRVQDRGGLVQEKFDPKHRKRGRSSTKNRYLRKQGQVMVERRQAIRDRLKKEKAAAAGANDAAASGTG</sequence>
<evidence type="ECO:0000256" key="1">
    <source>
        <dbReference type="ARBA" id="ARBA00004604"/>
    </source>
</evidence>
<dbReference type="FunFam" id="2.130.10.10:FF:001016">
    <property type="entry name" value="WD repeat-containing protein"/>
    <property type="match status" value="1"/>
</dbReference>
<dbReference type="InterPro" id="IPR012952">
    <property type="entry name" value="BING4_C_dom"/>
</dbReference>
<dbReference type="SMART" id="SM00320">
    <property type="entry name" value="WD40"/>
    <property type="match status" value="5"/>
</dbReference>
<evidence type="ECO:0000256" key="5">
    <source>
        <dbReference type="PROSITE-ProRule" id="PRU00221"/>
    </source>
</evidence>
<evidence type="ECO:0000313" key="9">
    <source>
        <dbReference type="Proteomes" id="UP000001357"/>
    </source>
</evidence>